<evidence type="ECO:0000313" key="2">
    <source>
        <dbReference type="Proteomes" id="UP001500837"/>
    </source>
</evidence>
<proteinExistence type="predicted"/>
<keyword evidence="2" id="KW-1185">Reference proteome</keyword>
<dbReference type="AlphaFoldDB" id="A0AAV3S516"/>
<evidence type="ECO:0000313" key="1">
    <source>
        <dbReference type="EMBL" id="GAA0293102.1"/>
    </source>
</evidence>
<name>A0AAV3S516_9EURY</name>
<dbReference type="RefSeq" id="WP_211311819.1">
    <property type="nucleotide sequence ID" value="NZ_BAAABL010000021.1"/>
</dbReference>
<gene>
    <name evidence="1" type="ORF">GCM10009066_04600</name>
</gene>
<sequence length="163" mass="16538">MSHRRGLSTVLDVAVCVLLIGGAVTTLSTIVPTDPPADSAPGATARTALDSTAVVPVGDTTVRGSIAALLADAAVARSARIAPPGYVRAVERVATRRLANATRRASLTASWRPDDPCRTTALTVGTPPPPGGAVDAVTLVVPTGNGTTCGDAPVHLTLRTWSR</sequence>
<protein>
    <submittedName>
        <fullName evidence="1">Uncharacterized protein</fullName>
    </submittedName>
</protein>
<dbReference type="Pfam" id="PF23955">
    <property type="entry name" value="DUF7284"/>
    <property type="match status" value="1"/>
</dbReference>
<reference evidence="1 2" key="1">
    <citation type="journal article" date="2019" name="Int. J. Syst. Evol. Microbiol.">
        <title>The Global Catalogue of Microorganisms (GCM) 10K type strain sequencing project: providing services to taxonomists for standard genome sequencing and annotation.</title>
        <authorList>
            <consortium name="The Broad Institute Genomics Platform"/>
            <consortium name="The Broad Institute Genome Sequencing Center for Infectious Disease"/>
            <person name="Wu L."/>
            <person name="Ma J."/>
        </authorList>
    </citation>
    <scope>NUCLEOTIDE SEQUENCE [LARGE SCALE GENOMIC DNA]</scope>
    <source>
        <strain evidence="1 2">JCM 16330</strain>
    </source>
</reference>
<comment type="caution">
    <text evidence="1">The sequence shown here is derived from an EMBL/GenBank/DDBJ whole genome shotgun (WGS) entry which is preliminary data.</text>
</comment>
<organism evidence="1 2">
    <name type="scientific">Halarchaeum salinum</name>
    <dbReference type="NCBI Taxonomy" id="489912"/>
    <lineage>
        <taxon>Archaea</taxon>
        <taxon>Methanobacteriati</taxon>
        <taxon>Methanobacteriota</taxon>
        <taxon>Stenosarchaea group</taxon>
        <taxon>Halobacteria</taxon>
        <taxon>Halobacteriales</taxon>
        <taxon>Halobacteriaceae</taxon>
    </lineage>
</organism>
<accession>A0AAV3S516</accession>
<dbReference type="EMBL" id="BAAABL010000021">
    <property type="protein sequence ID" value="GAA0293102.1"/>
    <property type="molecule type" value="Genomic_DNA"/>
</dbReference>
<dbReference type="Proteomes" id="UP001500837">
    <property type="component" value="Unassembled WGS sequence"/>
</dbReference>
<dbReference type="InterPro" id="IPR055708">
    <property type="entry name" value="DUF7284"/>
</dbReference>